<dbReference type="FunFam" id="1.20.120.1760:FF:000012">
    <property type="entry name" value="sn-1,2-diacylglycerol cholinephosphotransferase"/>
    <property type="match status" value="1"/>
</dbReference>
<name>A0A178F272_TRIRU</name>
<dbReference type="EMBL" id="LHPM01000013">
    <property type="protein sequence ID" value="OAL65557.1"/>
    <property type="molecule type" value="Genomic_DNA"/>
</dbReference>
<protein>
    <recommendedName>
        <fullName evidence="9">diacylglycerol cholinephosphotransferase</fullName>
        <ecNumber evidence="9">2.7.8.2</ecNumber>
    </recommendedName>
</protein>
<evidence type="ECO:0000256" key="10">
    <source>
        <dbReference type="ARBA" id="ARBA00051857"/>
    </source>
</evidence>
<feature type="transmembrane region" description="Helical" evidence="12">
    <location>
        <begin position="286"/>
        <end position="305"/>
    </location>
</feature>
<dbReference type="InterPro" id="IPR014472">
    <property type="entry name" value="CHOPT"/>
</dbReference>
<evidence type="ECO:0000256" key="12">
    <source>
        <dbReference type="SAM" id="Phobius"/>
    </source>
</evidence>
<keyword evidence="4 11" id="KW-0808">Transferase</keyword>
<evidence type="ECO:0000313" key="14">
    <source>
        <dbReference type="Proteomes" id="UP000243015"/>
    </source>
</evidence>
<keyword evidence="7 12" id="KW-0472">Membrane</keyword>
<dbReference type="PROSITE" id="PS00379">
    <property type="entry name" value="CDP_ALCOHOL_P_TRANSF"/>
    <property type="match status" value="1"/>
</dbReference>
<gene>
    <name evidence="13" type="ORF">A7C99_2654</name>
</gene>
<dbReference type="AlphaFoldDB" id="A0A178F272"/>
<feature type="transmembrane region" description="Helical" evidence="12">
    <location>
        <begin position="379"/>
        <end position="398"/>
    </location>
</feature>
<dbReference type="GO" id="GO:0016020">
    <property type="term" value="C:membrane"/>
    <property type="evidence" value="ECO:0007669"/>
    <property type="project" value="InterPro"/>
</dbReference>
<dbReference type="GO" id="GO:0004142">
    <property type="term" value="F:diacylglycerol cholinephosphotransferase activity"/>
    <property type="evidence" value="ECO:0007669"/>
    <property type="project" value="UniProtKB-EC"/>
</dbReference>
<comment type="cofactor">
    <cofactor evidence="1">
        <name>Mg(2+)</name>
        <dbReference type="ChEBI" id="CHEBI:18420"/>
    </cofactor>
</comment>
<dbReference type="GO" id="GO:0012505">
    <property type="term" value="C:endomembrane system"/>
    <property type="evidence" value="ECO:0007669"/>
    <property type="project" value="UniProtKB-SubCell"/>
</dbReference>
<dbReference type="PIRSF" id="PIRSF015665">
    <property type="entry name" value="CHOPT"/>
    <property type="match status" value="1"/>
</dbReference>
<keyword evidence="5 12" id="KW-0812">Transmembrane</keyword>
<feature type="transmembrane region" description="Helical" evidence="12">
    <location>
        <begin position="220"/>
        <end position="239"/>
    </location>
</feature>
<accession>A0A178F272</accession>
<evidence type="ECO:0000256" key="11">
    <source>
        <dbReference type="RuleBase" id="RU003750"/>
    </source>
</evidence>
<comment type="caution">
    <text evidence="13">The sequence shown here is derived from an EMBL/GenBank/DDBJ whole genome shotgun (WGS) entry which is preliminary data.</text>
</comment>
<keyword evidence="6 12" id="KW-1133">Transmembrane helix</keyword>
<dbReference type="InterPro" id="IPR000462">
    <property type="entry name" value="CDP-OH_P_trans"/>
</dbReference>
<organism evidence="13 14">
    <name type="scientific">Trichophyton rubrum</name>
    <name type="common">Athlete's foot fungus</name>
    <name type="synonym">Epidermophyton rubrum</name>
    <dbReference type="NCBI Taxonomy" id="5551"/>
    <lineage>
        <taxon>Eukaryota</taxon>
        <taxon>Fungi</taxon>
        <taxon>Dikarya</taxon>
        <taxon>Ascomycota</taxon>
        <taxon>Pezizomycotina</taxon>
        <taxon>Eurotiomycetes</taxon>
        <taxon>Eurotiomycetidae</taxon>
        <taxon>Onygenales</taxon>
        <taxon>Arthrodermataceae</taxon>
        <taxon>Trichophyton</taxon>
    </lineage>
</organism>
<comment type="catalytic activity">
    <reaction evidence="10">
        <text>CDP-N,N-dimethylethanolamine + a 1,2-diacyl-sn-glycerol = a 1,2-diacyl-sn-glycero-3-phospho-N,N-dimethylethanolamine + CMP + H(+)</text>
        <dbReference type="Rhea" id="RHEA:33775"/>
        <dbReference type="ChEBI" id="CHEBI:15378"/>
        <dbReference type="ChEBI" id="CHEBI:17815"/>
        <dbReference type="ChEBI" id="CHEBI:60377"/>
        <dbReference type="ChEBI" id="CHEBI:64572"/>
        <dbReference type="ChEBI" id="CHEBI:65117"/>
    </reaction>
    <physiologicalReaction direction="left-to-right" evidence="10">
        <dbReference type="Rhea" id="RHEA:33776"/>
    </physiologicalReaction>
</comment>
<dbReference type="Proteomes" id="UP000243015">
    <property type="component" value="Unassembled WGS sequence"/>
</dbReference>
<evidence type="ECO:0000256" key="8">
    <source>
        <dbReference type="ARBA" id="ARBA00037890"/>
    </source>
</evidence>
<dbReference type="Pfam" id="PF01066">
    <property type="entry name" value="CDP-OH_P_transf"/>
    <property type="match status" value="1"/>
</dbReference>
<dbReference type="VEuPathDB" id="FungiDB:TERG_02465"/>
<evidence type="ECO:0000256" key="6">
    <source>
        <dbReference type="ARBA" id="ARBA00022989"/>
    </source>
</evidence>
<dbReference type="PANTHER" id="PTHR10414">
    <property type="entry name" value="ETHANOLAMINEPHOSPHOTRANSFERASE"/>
    <property type="match status" value="1"/>
</dbReference>
<proteinExistence type="inferred from homology"/>
<feature type="transmembrane region" description="Helical" evidence="12">
    <location>
        <begin position="50"/>
        <end position="68"/>
    </location>
</feature>
<dbReference type="InterPro" id="IPR043130">
    <property type="entry name" value="CDP-OH_PTrfase_TM_dom"/>
</dbReference>
<feature type="transmembrane region" description="Helical" evidence="12">
    <location>
        <begin position="317"/>
        <end position="338"/>
    </location>
</feature>
<sequence length="431" mass="47959">MTYIRAEALDGLKQYKYASVDKSLTSKYILKPFYTNYVINLFPMSMAPNLITLTGFSFVVVNFLTLLWYNPTLDKDCPPWVYLSWAVGLFLYQTFDAVDGTQARRTKQSGPLGELFDHGVDACNTGLGVLIFAGAVNLGQSWATVLTLFGAVFTFYVQTWEEYHTYVLTLGIVSGPVEGILSLCFVFLTTALLGGGSFWHRPMLPTLGIPHFSILSDSAYTLPFTTWWLIYGGVVLLFSTMTSIMNVLKVVEKRIAEHRLDPQAYMAKKAVGGNRDSGEDSKYTPLYGLLPAILPWTLLVPYLYMHPEILHNHLVPVILFTSILNAYSVGQMIVAHLVKLDFPYHNVLNLPLAVGVIDGLIPRLGLLEKSFIATGQNQVAFVFMCLGLAVGIYGSFVFDVITSICDYLDIWCLTIKYPCVDTADPLKAKNP</sequence>
<evidence type="ECO:0000256" key="4">
    <source>
        <dbReference type="ARBA" id="ARBA00022679"/>
    </source>
</evidence>
<comment type="subcellular location">
    <subcellularLocation>
        <location evidence="2">Endomembrane system</location>
        <topology evidence="2">Multi-pass membrane protein</topology>
    </subcellularLocation>
</comment>
<evidence type="ECO:0000313" key="13">
    <source>
        <dbReference type="EMBL" id="OAL65557.1"/>
    </source>
</evidence>
<evidence type="ECO:0000256" key="5">
    <source>
        <dbReference type="ARBA" id="ARBA00022692"/>
    </source>
</evidence>
<evidence type="ECO:0000256" key="7">
    <source>
        <dbReference type="ARBA" id="ARBA00023136"/>
    </source>
</evidence>
<dbReference type="Gene3D" id="1.20.120.1760">
    <property type="match status" value="1"/>
</dbReference>
<evidence type="ECO:0000256" key="2">
    <source>
        <dbReference type="ARBA" id="ARBA00004127"/>
    </source>
</evidence>
<dbReference type="PANTHER" id="PTHR10414:SF37">
    <property type="entry name" value="BB IN A BOXCAR, ISOFORM C"/>
    <property type="match status" value="1"/>
</dbReference>
<reference evidence="13 14" key="1">
    <citation type="submission" date="2016-05" db="EMBL/GenBank/DDBJ databases">
        <title>Genome sequencing of Trichophyton rubrum CMCC(F)T1i isolated from hair.</title>
        <authorList>
            <person name="Zhan P."/>
            <person name="Tao Y."/>
            <person name="Liu W."/>
        </authorList>
    </citation>
    <scope>NUCLEOTIDE SEQUENCE [LARGE SCALE GENOMIC DNA]</scope>
    <source>
        <strain evidence="14">CMCC(F)T1i</strain>
    </source>
</reference>
<feature type="transmembrane region" description="Helical" evidence="12">
    <location>
        <begin position="142"/>
        <end position="160"/>
    </location>
</feature>
<dbReference type="InterPro" id="IPR048254">
    <property type="entry name" value="CDP_ALCOHOL_P_TRANSF_CS"/>
</dbReference>
<comment type="pathway">
    <text evidence="8">Phospholipid metabolism; phosphatidylcholine biosynthesis; phosphatidylcholine from phosphocholine: step 2/2.</text>
</comment>
<evidence type="ECO:0000256" key="1">
    <source>
        <dbReference type="ARBA" id="ARBA00001946"/>
    </source>
</evidence>
<dbReference type="EC" id="2.7.8.2" evidence="9"/>
<evidence type="ECO:0000256" key="3">
    <source>
        <dbReference type="ARBA" id="ARBA00010441"/>
    </source>
</evidence>
<comment type="similarity">
    <text evidence="3 11">Belongs to the CDP-alcohol phosphatidyltransferase class-I family.</text>
</comment>
<evidence type="ECO:0000256" key="9">
    <source>
        <dbReference type="ARBA" id="ARBA00038987"/>
    </source>
</evidence>